<gene>
    <name evidence="4" type="ORF">J4G33_11660</name>
</gene>
<evidence type="ECO:0000256" key="1">
    <source>
        <dbReference type="SAM" id="MobiDB-lite"/>
    </source>
</evidence>
<protein>
    <recommendedName>
        <fullName evidence="3">DUF6318 domain-containing protein</fullName>
    </recommendedName>
</protein>
<feature type="signal peptide" evidence="2">
    <location>
        <begin position="1"/>
        <end position="19"/>
    </location>
</feature>
<sequence>MTQGAVRARVLRAAGAALALALVVGCTPEEPTAPPTTAAPTTAAPTPSPEPSEPVAEAPTRPEAMDSSDEAGAVAAAEYFMELFAYVLATGDTTDWNAVTVESCILCTNVRERAETLHASGGMRGGGVSVHSSQLIGTDTTINARAVEVDYTFSAGEELDASGETTEVLAEESGTAVLDVSFTEQGWVLLEGSGGQTEAP</sequence>
<dbReference type="InterPro" id="IPR046281">
    <property type="entry name" value="DUF6318"/>
</dbReference>
<feature type="chain" id="PRO_5039070933" description="DUF6318 domain-containing protein" evidence="2">
    <location>
        <begin position="20"/>
        <end position="200"/>
    </location>
</feature>
<evidence type="ECO:0000256" key="2">
    <source>
        <dbReference type="SAM" id="SignalP"/>
    </source>
</evidence>
<dbReference type="PROSITE" id="PS51257">
    <property type="entry name" value="PROKAR_LIPOPROTEIN"/>
    <property type="match status" value="1"/>
</dbReference>
<accession>A0A939LPS7</accession>
<evidence type="ECO:0000259" key="3">
    <source>
        <dbReference type="Pfam" id="PF19843"/>
    </source>
</evidence>
<dbReference type="Proteomes" id="UP000664209">
    <property type="component" value="Unassembled WGS sequence"/>
</dbReference>
<feature type="region of interest" description="Disordered" evidence="1">
    <location>
        <begin position="30"/>
        <end position="70"/>
    </location>
</feature>
<dbReference type="EMBL" id="JAGEMK010000006">
    <property type="protein sequence ID" value="MBO1752457.1"/>
    <property type="molecule type" value="Genomic_DNA"/>
</dbReference>
<evidence type="ECO:0000313" key="5">
    <source>
        <dbReference type="Proteomes" id="UP000664209"/>
    </source>
</evidence>
<dbReference type="AlphaFoldDB" id="A0A939LPS7"/>
<keyword evidence="5" id="KW-1185">Reference proteome</keyword>
<dbReference type="RefSeq" id="WP_208056150.1">
    <property type="nucleotide sequence ID" value="NZ_JAGEMK010000006.1"/>
</dbReference>
<feature type="domain" description="DUF6318" evidence="3">
    <location>
        <begin position="58"/>
        <end position="190"/>
    </location>
</feature>
<organism evidence="4 5">
    <name type="scientific">Actinotalea soli</name>
    <dbReference type="NCBI Taxonomy" id="2819234"/>
    <lineage>
        <taxon>Bacteria</taxon>
        <taxon>Bacillati</taxon>
        <taxon>Actinomycetota</taxon>
        <taxon>Actinomycetes</taxon>
        <taxon>Micrococcales</taxon>
        <taxon>Cellulomonadaceae</taxon>
        <taxon>Actinotalea</taxon>
    </lineage>
</organism>
<comment type="caution">
    <text evidence="4">The sequence shown here is derived from an EMBL/GenBank/DDBJ whole genome shotgun (WGS) entry which is preliminary data.</text>
</comment>
<dbReference type="Pfam" id="PF19843">
    <property type="entry name" value="DUF6318"/>
    <property type="match status" value="1"/>
</dbReference>
<keyword evidence="2" id="KW-0732">Signal</keyword>
<proteinExistence type="predicted"/>
<feature type="compositionally biased region" description="Low complexity" evidence="1">
    <location>
        <begin position="30"/>
        <end position="45"/>
    </location>
</feature>
<reference evidence="4" key="1">
    <citation type="submission" date="2021-03" db="EMBL/GenBank/DDBJ databases">
        <title>Actinotalea soli sp. nov., isolated from soil.</title>
        <authorList>
            <person name="Ping W."/>
            <person name="Zhang J."/>
        </authorList>
    </citation>
    <scope>NUCLEOTIDE SEQUENCE</scope>
    <source>
        <strain evidence="4">BY-33</strain>
    </source>
</reference>
<evidence type="ECO:0000313" key="4">
    <source>
        <dbReference type="EMBL" id="MBO1752457.1"/>
    </source>
</evidence>
<name>A0A939LPS7_9CELL</name>